<feature type="region of interest" description="Disordered" evidence="1">
    <location>
        <begin position="138"/>
        <end position="200"/>
    </location>
</feature>
<name>A0A0R3UQ56_MESCO</name>
<gene>
    <name evidence="3" type="ORF">MCOS_LOCUS10005</name>
</gene>
<evidence type="ECO:0000256" key="1">
    <source>
        <dbReference type="SAM" id="MobiDB-lite"/>
    </source>
</evidence>
<dbReference type="AlphaFoldDB" id="A0A0R3UQ56"/>
<evidence type="ECO:0000313" key="4">
    <source>
        <dbReference type="Proteomes" id="UP000267029"/>
    </source>
</evidence>
<feature type="chain" id="PRO_5030017591" evidence="2">
    <location>
        <begin position="21"/>
        <end position="200"/>
    </location>
</feature>
<proteinExistence type="predicted"/>
<accession>A0A0R3UQ56</accession>
<keyword evidence="2" id="KW-0732">Signal</keyword>
<feature type="non-terminal residue" evidence="3">
    <location>
        <position position="200"/>
    </location>
</feature>
<evidence type="ECO:0000256" key="2">
    <source>
        <dbReference type="SAM" id="SignalP"/>
    </source>
</evidence>
<feature type="signal peptide" evidence="2">
    <location>
        <begin position="1"/>
        <end position="20"/>
    </location>
</feature>
<organism evidence="3 4">
    <name type="scientific">Mesocestoides corti</name>
    <name type="common">Flatworm</name>
    <dbReference type="NCBI Taxonomy" id="53468"/>
    <lineage>
        <taxon>Eukaryota</taxon>
        <taxon>Metazoa</taxon>
        <taxon>Spiralia</taxon>
        <taxon>Lophotrochozoa</taxon>
        <taxon>Platyhelminthes</taxon>
        <taxon>Cestoda</taxon>
        <taxon>Eucestoda</taxon>
        <taxon>Cyclophyllidea</taxon>
        <taxon>Mesocestoididae</taxon>
        <taxon>Mesocestoides</taxon>
    </lineage>
</organism>
<dbReference type="Proteomes" id="UP000267029">
    <property type="component" value="Unassembled WGS sequence"/>
</dbReference>
<protein>
    <submittedName>
        <fullName evidence="3">Uncharacterized protein</fullName>
    </submittedName>
</protein>
<reference evidence="3 4" key="1">
    <citation type="submission" date="2018-10" db="EMBL/GenBank/DDBJ databases">
        <authorList>
            <consortium name="Pathogen Informatics"/>
        </authorList>
    </citation>
    <scope>NUCLEOTIDE SEQUENCE [LARGE SCALE GENOMIC DNA]</scope>
</reference>
<sequence length="200" mass="22117">MGLKVATGFLGFVLIQIVAASYDEYGDEQVDFELSPPFLGPCKRVITAMDCGNWTCRAEAEPGDCVDLFREFQTLVRRTYPKEDPNCDQRETICVRIVDYTGVSIRGTLKNLPVIVKARRWSPLGVFKWIFGSSEAKTTESAAETTEETVYPDKYTTQSHETSPDTHEHFTTSGEVSVSETTVDAGSADESTVGPDEQPV</sequence>
<dbReference type="EMBL" id="UXSR01005930">
    <property type="protein sequence ID" value="VDD84002.1"/>
    <property type="molecule type" value="Genomic_DNA"/>
</dbReference>
<feature type="compositionally biased region" description="Low complexity" evidence="1">
    <location>
        <begin position="171"/>
        <end position="183"/>
    </location>
</feature>
<evidence type="ECO:0000313" key="3">
    <source>
        <dbReference type="EMBL" id="VDD84002.1"/>
    </source>
</evidence>
<keyword evidence="4" id="KW-1185">Reference proteome</keyword>